<comment type="caution">
    <text evidence="2">The sequence shown here is derived from an EMBL/GenBank/DDBJ whole genome shotgun (WGS) entry which is preliminary data.</text>
</comment>
<feature type="binding site" evidence="1">
    <location>
        <position position="231"/>
    </location>
    <ligand>
        <name>Zn(2+)</name>
        <dbReference type="ChEBI" id="CHEBI:29105"/>
    </ligand>
</feature>
<reference evidence="2 3" key="1">
    <citation type="submission" date="2020-08" db="EMBL/GenBank/DDBJ databases">
        <title>Sequencing the genomes of 1000 actinobacteria strains.</title>
        <authorList>
            <person name="Klenk H.-P."/>
        </authorList>
    </citation>
    <scope>NUCLEOTIDE SEQUENCE [LARGE SCALE GENOMIC DNA]</scope>
    <source>
        <strain evidence="2 3">DSM 45584</strain>
    </source>
</reference>
<dbReference type="GO" id="GO:0046872">
    <property type="term" value="F:metal ion binding"/>
    <property type="evidence" value="ECO:0007669"/>
    <property type="project" value="UniProtKB-KW"/>
</dbReference>
<accession>A0A840QC88</accession>
<sequence length="351" mass="36645">MRPPTTQALSEGALGVALLHLERGDLPAARHLIAEAISGGVSTGANASLFHGAPALEFVFSCAGHTDREVRAAVDRIVTTRLATARRRRESGSLPQLAEFDLIRGMTGLAALLLRRPGTSPLLENVLTYLVSLAHPVADPVLPGWWSPEAPGHEEDVTGGHANNGLAHGVGGVLALLSLAARHGIQVAGQTDAIAEFTRWLQQYGGCYWITRDQLSSTAPPGAVPGRPSWCYGDIGIARALQLAALAVGDPAFGKAEQIALAALTDPARMSLITDASLCHGWAGLLTVTRAIAADSPTPDRFAKPIDRLAGRLAACIGALPKPGFMEGRAGARLALEGTDSTGWTRALLIT</sequence>
<dbReference type="Pfam" id="PF05147">
    <property type="entry name" value="LANC_like"/>
    <property type="match status" value="1"/>
</dbReference>
<proteinExistence type="predicted"/>
<dbReference type="GO" id="GO:0031179">
    <property type="term" value="P:peptide modification"/>
    <property type="evidence" value="ECO:0007669"/>
    <property type="project" value="InterPro"/>
</dbReference>
<dbReference type="InterPro" id="IPR033889">
    <property type="entry name" value="LanC"/>
</dbReference>
<dbReference type="Gene3D" id="1.50.10.20">
    <property type="match status" value="1"/>
</dbReference>
<dbReference type="SUPFAM" id="SSF158745">
    <property type="entry name" value="LanC-like"/>
    <property type="match status" value="1"/>
</dbReference>
<feature type="binding site" evidence="1">
    <location>
        <position position="280"/>
    </location>
    <ligand>
        <name>Zn(2+)</name>
        <dbReference type="ChEBI" id="CHEBI:29105"/>
    </ligand>
</feature>
<evidence type="ECO:0000313" key="2">
    <source>
        <dbReference type="EMBL" id="MBB5157577.1"/>
    </source>
</evidence>
<organism evidence="2 3">
    <name type="scientific">Saccharopolyspora phatthalungensis</name>
    <dbReference type="NCBI Taxonomy" id="664693"/>
    <lineage>
        <taxon>Bacteria</taxon>
        <taxon>Bacillati</taxon>
        <taxon>Actinomycetota</taxon>
        <taxon>Actinomycetes</taxon>
        <taxon>Pseudonocardiales</taxon>
        <taxon>Pseudonocardiaceae</taxon>
        <taxon>Saccharopolyspora</taxon>
    </lineage>
</organism>
<protein>
    <recommendedName>
        <fullName evidence="4">Lanthionine synthetase</fullName>
    </recommendedName>
</protein>
<dbReference type="InterPro" id="IPR007822">
    <property type="entry name" value="LANC-like"/>
</dbReference>
<dbReference type="PRINTS" id="PR01955">
    <property type="entry name" value="LANCFRANKIA"/>
</dbReference>
<name>A0A840QC88_9PSEU</name>
<evidence type="ECO:0000313" key="3">
    <source>
        <dbReference type="Proteomes" id="UP000584374"/>
    </source>
</evidence>
<keyword evidence="1" id="KW-0479">Metal-binding</keyword>
<dbReference type="AlphaFoldDB" id="A0A840QC88"/>
<dbReference type="CDD" id="cd04793">
    <property type="entry name" value="LanC"/>
    <property type="match status" value="1"/>
</dbReference>
<dbReference type="Proteomes" id="UP000584374">
    <property type="component" value="Unassembled WGS sequence"/>
</dbReference>
<evidence type="ECO:0008006" key="4">
    <source>
        <dbReference type="Google" id="ProtNLM"/>
    </source>
</evidence>
<keyword evidence="1" id="KW-0862">Zinc</keyword>
<keyword evidence="3" id="KW-1185">Reference proteome</keyword>
<feature type="binding site" evidence="1">
    <location>
        <position position="279"/>
    </location>
    <ligand>
        <name>Zn(2+)</name>
        <dbReference type="ChEBI" id="CHEBI:29105"/>
    </ligand>
</feature>
<dbReference type="PRINTS" id="PR01950">
    <property type="entry name" value="LANCSUPER"/>
</dbReference>
<dbReference type="EMBL" id="JACHIW010000001">
    <property type="protein sequence ID" value="MBB5157577.1"/>
    <property type="molecule type" value="Genomic_DNA"/>
</dbReference>
<gene>
    <name evidence="2" type="ORF">BJ970_005111</name>
</gene>
<dbReference type="SMART" id="SM01260">
    <property type="entry name" value="LANC_like"/>
    <property type="match status" value="1"/>
</dbReference>
<evidence type="ECO:0000256" key="1">
    <source>
        <dbReference type="PIRSR" id="PIRSR607822-1"/>
    </source>
</evidence>